<accession>A0A3A8PKS9</accession>
<name>A0A3A8PKS9_9BACT</name>
<gene>
    <name evidence="2" type="ORF">D7V93_19625</name>
</gene>
<sequence>MVFVPYEFGSSLFQYIYPHIRLLGSLFLVGAAMTLVALMYPAWPAFVGWVGRAFLLVAFAIYWWVVSVLPVSPTGTILYLFLMVLFVMERRTLRRGQGLLLVFISSVTVCFGGLMAWAPQDFQRFAMAPLGPYLRLVGILFFMTGALLVVGLWRKHPLFCRLALGVQGLLFLNMAFAVAARAAWAGMGLYSVLSLACGLLATVRRWPTLSGVRWRLFRGMALASVLPIVGVGAVASYLAQKALEVELRAKAQQAVASETAWLEQTALIASSLLRVQGQDPGFIALVREGNREGMQARVALLENESGLFDAAWLLDDVGDTLVFSGRSVRAKANFAHRAYFQDALKGGAQVLLSRPFLGFLG</sequence>
<keyword evidence="1" id="KW-0472">Membrane</keyword>
<feature type="non-terminal residue" evidence="2">
    <location>
        <position position="361"/>
    </location>
</feature>
<keyword evidence="2" id="KW-0808">Transferase</keyword>
<dbReference type="Proteomes" id="UP000272888">
    <property type="component" value="Unassembled WGS sequence"/>
</dbReference>
<feature type="transmembrane region" description="Helical" evidence="1">
    <location>
        <begin position="158"/>
        <end position="176"/>
    </location>
</feature>
<dbReference type="Gene3D" id="3.30.450.20">
    <property type="entry name" value="PAS domain"/>
    <property type="match status" value="1"/>
</dbReference>
<protein>
    <submittedName>
        <fullName evidence="2">Sensor histidine kinase</fullName>
    </submittedName>
</protein>
<evidence type="ECO:0000256" key="1">
    <source>
        <dbReference type="SAM" id="Phobius"/>
    </source>
</evidence>
<comment type="caution">
    <text evidence="2">The sequence shown here is derived from an EMBL/GenBank/DDBJ whole genome shotgun (WGS) entry which is preliminary data.</text>
</comment>
<dbReference type="AlphaFoldDB" id="A0A3A8PKS9"/>
<keyword evidence="2" id="KW-0418">Kinase</keyword>
<feature type="transmembrane region" description="Helical" evidence="1">
    <location>
        <begin position="20"/>
        <end position="39"/>
    </location>
</feature>
<dbReference type="EMBL" id="RAWB01000198">
    <property type="protein sequence ID" value="RKH56808.1"/>
    <property type="molecule type" value="Genomic_DNA"/>
</dbReference>
<keyword evidence="1" id="KW-0812">Transmembrane</keyword>
<feature type="transmembrane region" description="Helical" evidence="1">
    <location>
        <begin position="133"/>
        <end position="153"/>
    </location>
</feature>
<proteinExistence type="predicted"/>
<keyword evidence="1" id="KW-1133">Transmembrane helix</keyword>
<feature type="transmembrane region" description="Helical" evidence="1">
    <location>
        <begin position="46"/>
        <end position="65"/>
    </location>
</feature>
<dbReference type="GO" id="GO:0016301">
    <property type="term" value="F:kinase activity"/>
    <property type="evidence" value="ECO:0007669"/>
    <property type="project" value="UniProtKB-KW"/>
</dbReference>
<keyword evidence="3" id="KW-1185">Reference proteome</keyword>
<feature type="transmembrane region" description="Helical" evidence="1">
    <location>
        <begin position="182"/>
        <end position="203"/>
    </location>
</feature>
<evidence type="ECO:0000313" key="2">
    <source>
        <dbReference type="EMBL" id="RKH56808.1"/>
    </source>
</evidence>
<reference evidence="3" key="1">
    <citation type="submission" date="2018-09" db="EMBL/GenBank/DDBJ databases">
        <authorList>
            <person name="Livingstone P.G."/>
            <person name="Whitworth D.E."/>
        </authorList>
    </citation>
    <scope>NUCLEOTIDE SEQUENCE [LARGE SCALE GENOMIC DNA]</scope>
    <source>
        <strain evidence="3">CA051B</strain>
    </source>
</reference>
<organism evidence="2 3">
    <name type="scientific">Corallococcus llansteffanensis</name>
    <dbReference type="NCBI Taxonomy" id="2316731"/>
    <lineage>
        <taxon>Bacteria</taxon>
        <taxon>Pseudomonadati</taxon>
        <taxon>Myxococcota</taxon>
        <taxon>Myxococcia</taxon>
        <taxon>Myxococcales</taxon>
        <taxon>Cystobacterineae</taxon>
        <taxon>Myxococcaceae</taxon>
        <taxon>Corallococcus</taxon>
    </lineage>
</organism>
<evidence type="ECO:0000313" key="3">
    <source>
        <dbReference type="Proteomes" id="UP000272888"/>
    </source>
</evidence>
<feature type="transmembrane region" description="Helical" evidence="1">
    <location>
        <begin position="215"/>
        <end position="239"/>
    </location>
</feature>
<feature type="transmembrane region" description="Helical" evidence="1">
    <location>
        <begin position="99"/>
        <end position="118"/>
    </location>
</feature>